<reference evidence="3 4" key="1">
    <citation type="submission" date="2020-08" db="EMBL/GenBank/DDBJ databases">
        <title>Sequencing the genomes of 1000 actinobacteria strains.</title>
        <authorList>
            <person name="Klenk H.-P."/>
        </authorList>
    </citation>
    <scope>NUCLEOTIDE SEQUENCE [LARGE SCALE GENOMIC DNA]</scope>
    <source>
        <strain evidence="3 4">DSM 44936</strain>
    </source>
</reference>
<accession>A0A7X0IJC5</accession>
<dbReference type="EMBL" id="JACHIU010000001">
    <property type="protein sequence ID" value="MBB6476236.1"/>
    <property type="molecule type" value="Genomic_DNA"/>
</dbReference>
<dbReference type="Proteomes" id="UP000555564">
    <property type="component" value="Unassembled WGS sequence"/>
</dbReference>
<dbReference type="AlphaFoldDB" id="A0A7X0IJC5"/>
<feature type="chain" id="PRO_5031431298" evidence="2">
    <location>
        <begin position="31"/>
        <end position="200"/>
    </location>
</feature>
<sequence length="200" mass="20706">MNPNRHIRSATTVLGATFIGCLITALTACAAPGTPSGDTGASPEPPTAPTSHPATTNPAQSQLLTLAGRVTEYLRQTHPAQYAGVALDGAKLVVYRIPSTSLDASLAAKFPDAPLTLHDADHSARQLEALAGRITADIDHWNRQGVPITTVAPLVDGSAVEIGTTDVERATAELPERYGPAPLKFTEANPTLLSTTSPAG</sequence>
<comment type="caution">
    <text evidence="3">The sequence shown here is derived from an EMBL/GenBank/DDBJ whole genome shotgun (WGS) entry which is preliminary data.</text>
</comment>
<feature type="compositionally biased region" description="Polar residues" evidence="1">
    <location>
        <begin position="188"/>
        <end position="200"/>
    </location>
</feature>
<evidence type="ECO:0000313" key="4">
    <source>
        <dbReference type="Proteomes" id="UP000555564"/>
    </source>
</evidence>
<organism evidence="3 4">
    <name type="scientific">Sphaerisporangium rubeum</name>
    <dbReference type="NCBI Taxonomy" id="321317"/>
    <lineage>
        <taxon>Bacteria</taxon>
        <taxon>Bacillati</taxon>
        <taxon>Actinomycetota</taxon>
        <taxon>Actinomycetes</taxon>
        <taxon>Streptosporangiales</taxon>
        <taxon>Streptosporangiaceae</taxon>
        <taxon>Sphaerisporangium</taxon>
    </lineage>
</organism>
<dbReference type="PROSITE" id="PS51257">
    <property type="entry name" value="PROKAR_LIPOPROTEIN"/>
    <property type="match status" value="1"/>
</dbReference>
<gene>
    <name evidence="3" type="ORF">BJ992_005667</name>
</gene>
<evidence type="ECO:0000256" key="2">
    <source>
        <dbReference type="SAM" id="SignalP"/>
    </source>
</evidence>
<evidence type="ECO:0000256" key="1">
    <source>
        <dbReference type="SAM" id="MobiDB-lite"/>
    </source>
</evidence>
<protein>
    <submittedName>
        <fullName evidence="3">Uncharacterized protein</fullName>
    </submittedName>
</protein>
<evidence type="ECO:0000313" key="3">
    <source>
        <dbReference type="EMBL" id="MBB6476236.1"/>
    </source>
</evidence>
<feature type="region of interest" description="Disordered" evidence="1">
    <location>
        <begin position="180"/>
        <end position="200"/>
    </location>
</feature>
<keyword evidence="2" id="KW-0732">Signal</keyword>
<feature type="region of interest" description="Disordered" evidence="1">
    <location>
        <begin position="33"/>
        <end position="57"/>
    </location>
</feature>
<keyword evidence="4" id="KW-1185">Reference proteome</keyword>
<name>A0A7X0IJC5_9ACTN</name>
<dbReference type="RefSeq" id="WP_184986128.1">
    <property type="nucleotide sequence ID" value="NZ_BAAALO010000041.1"/>
</dbReference>
<feature type="signal peptide" evidence="2">
    <location>
        <begin position="1"/>
        <end position="30"/>
    </location>
</feature>
<proteinExistence type="predicted"/>